<feature type="transmembrane region" description="Helical" evidence="1">
    <location>
        <begin position="56"/>
        <end position="81"/>
    </location>
</feature>
<evidence type="ECO:0000256" key="1">
    <source>
        <dbReference type="SAM" id="Phobius"/>
    </source>
</evidence>
<evidence type="ECO:0000256" key="2">
    <source>
        <dbReference type="SAM" id="SignalP"/>
    </source>
</evidence>
<sequence length="82" mass="7575">MFSIRNIVLALAAVASVNAQSSMAAPRVTVPAGNGTGVAASGSGSMMGGGAAATSIYTGGAAAATFVPAAGVAAGLAMYGLL</sequence>
<dbReference type="Proteomes" id="UP000308549">
    <property type="component" value="Unassembled WGS sequence"/>
</dbReference>
<keyword evidence="1" id="KW-1133">Transmembrane helix</keyword>
<feature type="chain" id="PRO_5020249328" evidence="2">
    <location>
        <begin position="20"/>
        <end position="82"/>
    </location>
</feature>
<reference evidence="3 4" key="1">
    <citation type="submission" date="2017-03" db="EMBL/GenBank/DDBJ databases">
        <title>Genomes of endolithic fungi from Antarctica.</title>
        <authorList>
            <person name="Coleine C."/>
            <person name="Masonjones S."/>
            <person name="Stajich J.E."/>
        </authorList>
    </citation>
    <scope>NUCLEOTIDE SEQUENCE [LARGE SCALE GENOMIC DNA]</scope>
    <source>
        <strain evidence="3 4">CCFEE 6315</strain>
    </source>
</reference>
<dbReference type="AlphaFoldDB" id="A0A4U0TTX3"/>
<keyword evidence="1" id="KW-0812">Transmembrane</keyword>
<feature type="signal peptide" evidence="2">
    <location>
        <begin position="1"/>
        <end position="19"/>
    </location>
</feature>
<evidence type="ECO:0000313" key="4">
    <source>
        <dbReference type="Proteomes" id="UP000308549"/>
    </source>
</evidence>
<keyword evidence="1" id="KW-0472">Membrane</keyword>
<protein>
    <submittedName>
        <fullName evidence="3">Uncharacterized protein</fullName>
    </submittedName>
</protein>
<keyword evidence="2" id="KW-0732">Signal</keyword>
<organism evidence="3 4">
    <name type="scientific">Salinomyces thailandicus</name>
    <dbReference type="NCBI Taxonomy" id="706561"/>
    <lineage>
        <taxon>Eukaryota</taxon>
        <taxon>Fungi</taxon>
        <taxon>Dikarya</taxon>
        <taxon>Ascomycota</taxon>
        <taxon>Pezizomycotina</taxon>
        <taxon>Dothideomycetes</taxon>
        <taxon>Dothideomycetidae</taxon>
        <taxon>Mycosphaerellales</taxon>
        <taxon>Teratosphaeriaceae</taxon>
        <taxon>Salinomyces</taxon>
    </lineage>
</organism>
<comment type="caution">
    <text evidence="3">The sequence shown here is derived from an EMBL/GenBank/DDBJ whole genome shotgun (WGS) entry which is preliminary data.</text>
</comment>
<name>A0A4U0TTX3_9PEZI</name>
<evidence type="ECO:0000313" key="3">
    <source>
        <dbReference type="EMBL" id="TKA25751.1"/>
    </source>
</evidence>
<accession>A0A4U0TTX3</accession>
<proteinExistence type="predicted"/>
<dbReference type="EMBL" id="NAJL01000033">
    <property type="protein sequence ID" value="TKA25751.1"/>
    <property type="molecule type" value="Genomic_DNA"/>
</dbReference>
<keyword evidence="4" id="KW-1185">Reference proteome</keyword>
<gene>
    <name evidence="3" type="ORF">B0A50_05848</name>
</gene>